<organism evidence="4">
    <name type="scientific">Amphimedon queenslandica</name>
    <name type="common">Sponge</name>
    <dbReference type="NCBI Taxonomy" id="400682"/>
    <lineage>
        <taxon>Eukaryota</taxon>
        <taxon>Metazoa</taxon>
        <taxon>Porifera</taxon>
        <taxon>Demospongiae</taxon>
        <taxon>Heteroscleromorpha</taxon>
        <taxon>Haplosclerida</taxon>
        <taxon>Niphatidae</taxon>
        <taxon>Amphimedon</taxon>
    </lineage>
</organism>
<dbReference type="PRINTS" id="PR00301">
    <property type="entry name" value="HEATSHOCK70"/>
</dbReference>
<dbReference type="AlphaFoldDB" id="A0A1X7T3E3"/>
<protein>
    <submittedName>
        <fullName evidence="4">Uncharacterized protein</fullName>
    </submittedName>
</protein>
<dbReference type="InterPro" id="IPR018181">
    <property type="entry name" value="Heat_shock_70_CS"/>
</dbReference>
<keyword evidence="3" id="KW-0067">ATP-binding</keyword>
<dbReference type="InterPro" id="IPR029047">
    <property type="entry name" value="HSP70_peptide-bd_sf"/>
</dbReference>
<dbReference type="InterPro" id="IPR043129">
    <property type="entry name" value="ATPase_NBD"/>
</dbReference>
<dbReference type="Gene3D" id="3.90.640.10">
    <property type="entry name" value="Actin, Chain A, domain 4"/>
    <property type="match status" value="1"/>
</dbReference>
<proteinExistence type="inferred from homology"/>
<dbReference type="STRING" id="400682.A0A1X7T3E3"/>
<dbReference type="Pfam" id="PF00012">
    <property type="entry name" value="HSP70"/>
    <property type="match status" value="1"/>
</dbReference>
<dbReference type="InParanoid" id="A0A1X7T3E3"/>
<reference evidence="4" key="1">
    <citation type="submission" date="2017-05" db="UniProtKB">
        <authorList>
            <consortium name="EnsemblMetazoa"/>
        </authorList>
    </citation>
    <scope>IDENTIFICATION</scope>
</reference>
<sequence>MEATLYWYIVVLSSRSAVVNMEARSPEAAMLNRKCVLIKWTELTSDLFNELLERGAGAVLIILPNDWRNNNNNNNNTLHEWMLLEKELISREISIPIYLTTESEYLNEVYDKLTSSVDWDSSAAAAAIEIDALVNGEDFESSLTRDQFNEINSDLFKRCLQPVDRALADAHLTPAGIDEVVLIGGSTRIPKIQELLADKFPGKPLSKRINPDEAVAMGAAIQGANLSQSIEEKNSRLSGITLMDVAPMSLGIELASGKMSTLIQRNTTIPYSHSRTYKNNEDYQTEATIEVFEGEEKTAKKNRLLGRFIVPGLPPRPRGQVEIPVAFSLDVNGVLEVSAYVKGEQGTKKSLVIKKDKGLLTEEEIKKRGKELQDWERKCRTNKIN</sequence>
<dbReference type="Gene3D" id="3.30.420.40">
    <property type="match status" value="2"/>
</dbReference>
<evidence type="ECO:0000313" key="4">
    <source>
        <dbReference type="EnsemblMetazoa" id="Aqu2.1.08881_001"/>
    </source>
</evidence>
<dbReference type="eggNOG" id="KOG0101">
    <property type="taxonomic scope" value="Eukaryota"/>
</dbReference>
<dbReference type="PROSITE" id="PS01036">
    <property type="entry name" value="HSP70_3"/>
    <property type="match status" value="1"/>
</dbReference>
<name>A0A1X7T3E3_AMPQE</name>
<dbReference type="GO" id="GO:0140662">
    <property type="term" value="F:ATP-dependent protein folding chaperone"/>
    <property type="evidence" value="ECO:0007669"/>
    <property type="project" value="InterPro"/>
</dbReference>
<evidence type="ECO:0000256" key="1">
    <source>
        <dbReference type="ARBA" id="ARBA00007381"/>
    </source>
</evidence>
<dbReference type="SUPFAM" id="SSF53067">
    <property type="entry name" value="Actin-like ATPase domain"/>
    <property type="match status" value="1"/>
</dbReference>
<dbReference type="EnsemblMetazoa" id="Aqu2.1.08881_001">
    <property type="protein sequence ID" value="Aqu2.1.08881_001"/>
    <property type="gene ID" value="Aqu2.1.08881"/>
</dbReference>
<evidence type="ECO:0000256" key="2">
    <source>
        <dbReference type="ARBA" id="ARBA00022741"/>
    </source>
</evidence>
<evidence type="ECO:0000256" key="3">
    <source>
        <dbReference type="ARBA" id="ARBA00022840"/>
    </source>
</evidence>
<dbReference type="SUPFAM" id="SSF100920">
    <property type="entry name" value="Heat shock protein 70kD (HSP70), peptide-binding domain"/>
    <property type="match status" value="1"/>
</dbReference>
<dbReference type="OrthoDB" id="5913609at2759"/>
<dbReference type="GO" id="GO:0005524">
    <property type="term" value="F:ATP binding"/>
    <property type="evidence" value="ECO:0007669"/>
    <property type="project" value="UniProtKB-KW"/>
</dbReference>
<accession>A0A1X7T3E3</accession>
<dbReference type="PANTHER" id="PTHR19375">
    <property type="entry name" value="HEAT SHOCK PROTEIN 70KDA"/>
    <property type="match status" value="1"/>
</dbReference>
<comment type="similarity">
    <text evidence="1">Belongs to the heat shock protein 70 family.</text>
</comment>
<keyword evidence="2" id="KW-0547">Nucleotide-binding</keyword>
<dbReference type="InterPro" id="IPR013126">
    <property type="entry name" value="Hsp_70_fam"/>
</dbReference>
<dbReference type="Gene3D" id="2.60.34.10">
    <property type="entry name" value="Substrate Binding Domain Of DNAk, Chain A, domain 1"/>
    <property type="match status" value="1"/>
</dbReference>